<feature type="transmembrane region" description="Helical" evidence="2">
    <location>
        <begin position="543"/>
        <end position="563"/>
    </location>
</feature>
<dbReference type="Proteomes" id="UP000663851">
    <property type="component" value="Unassembled WGS sequence"/>
</dbReference>
<dbReference type="Pfam" id="PF07690">
    <property type="entry name" value="MFS_1"/>
    <property type="match status" value="2"/>
</dbReference>
<feature type="transmembrane region" description="Helical" evidence="2">
    <location>
        <begin position="94"/>
        <end position="112"/>
    </location>
</feature>
<proteinExistence type="predicted"/>
<evidence type="ECO:0000256" key="2">
    <source>
        <dbReference type="SAM" id="Phobius"/>
    </source>
</evidence>
<dbReference type="AlphaFoldDB" id="A0A817RV47"/>
<evidence type="ECO:0000313" key="4">
    <source>
        <dbReference type="EMBL" id="CAF3260546.1"/>
    </source>
</evidence>
<dbReference type="PANTHER" id="PTHR11360">
    <property type="entry name" value="MONOCARBOXYLATE TRANSPORTER"/>
    <property type="match status" value="1"/>
</dbReference>
<keyword evidence="2" id="KW-0812">Transmembrane</keyword>
<protein>
    <recommendedName>
        <fullName evidence="3">Major facilitator superfamily (MFS) profile domain-containing protein</fullName>
    </recommendedName>
</protein>
<dbReference type="Proteomes" id="UP000663833">
    <property type="component" value="Unassembled WGS sequence"/>
</dbReference>
<reference evidence="4" key="1">
    <citation type="submission" date="2021-02" db="EMBL/GenBank/DDBJ databases">
        <authorList>
            <person name="Nowell W R."/>
        </authorList>
    </citation>
    <scope>NUCLEOTIDE SEQUENCE</scope>
</reference>
<feature type="transmembrane region" description="Helical" evidence="2">
    <location>
        <begin position="152"/>
        <end position="175"/>
    </location>
</feature>
<feature type="transmembrane region" description="Helical" evidence="2">
    <location>
        <begin position="21"/>
        <end position="46"/>
    </location>
</feature>
<feature type="transmembrane region" description="Helical" evidence="2">
    <location>
        <begin position="118"/>
        <end position="145"/>
    </location>
</feature>
<gene>
    <name evidence="5" type="ORF">HFQ381_LOCUS4622</name>
    <name evidence="4" type="ORF">LUA448_LOCUS5369</name>
</gene>
<evidence type="ECO:0000259" key="3">
    <source>
        <dbReference type="PROSITE" id="PS50850"/>
    </source>
</evidence>
<dbReference type="PROSITE" id="PS50850">
    <property type="entry name" value="MFS"/>
    <property type="match status" value="1"/>
</dbReference>
<sequence length="585" mass="65011">MAMKNNIDSNVVTTERKSPDGGWGWVIVFSSFMIHFIMDGITYSMGDIYLHPMMEVLGRNRGTVSFIFGMLPAITLGSGLFATVLINRHGCRKMTIIGSCLAAMGFLASSFFANIWFYYFAIGIVAGFGFGLIYLAAIASINFYFDKKISRALGIAVCGSGLGTMAFPWIMPYIINYPMWFDVHGGLLNESAIIFMCVVFGMLMIPLPKEPSEIRRVENKAKTAAKRQAKKPIKNVNIMVDTNEQHSQLLTNQESSIPSTEISELHLGHSKKQRQQPSTDYVSVRDSKQNNLANGYDKVHNHQTIVPDSADDESFKMTTKDLELLENDDATGEDHEKIIITNDKAIGQVTASNEEKTTNSSKQSFIHELSNEIDIKLLKDHAFVLFIISNFLTSLGFNIPYNFANDLAIDAKVGEHRRHWIIMSIGFGNCIGRIIIGVLGDFKRINRLNLYNIVLILAGIATMTAPLCGSIVYSHMAYAFVFGFFSGGYVGLTTVIVKDLVGENKVLPALGIIYSFQGLATAIGTPIVGTMRDYPLNPLQPYLWPYIIFGSSIILSGIILFAIPKLKRRQESNKKKPQDSNEYES</sequence>
<feature type="transmembrane region" description="Helical" evidence="2">
    <location>
        <begin position="420"/>
        <end position="439"/>
    </location>
</feature>
<dbReference type="GO" id="GO:0016020">
    <property type="term" value="C:membrane"/>
    <property type="evidence" value="ECO:0007669"/>
    <property type="project" value="UniProtKB-SubCell"/>
</dbReference>
<keyword evidence="2" id="KW-0472">Membrane</keyword>
<dbReference type="GO" id="GO:0008028">
    <property type="term" value="F:monocarboxylic acid transmembrane transporter activity"/>
    <property type="evidence" value="ECO:0007669"/>
    <property type="project" value="TreeGrafter"/>
</dbReference>
<dbReference type="InterPro" id="IPR036259">
    <property type="entry name" value="MFS_trans_sf"/>
</dbReference>
<dbReference type="InterPro" id="IPR050327">
    <property type="entry name" value="Proton-linked_MCT"/>
</dbReference>
<evidence type="ECO:0000256" key="1">
    <source>
        <dbReference type="ARBA" id="ARBA00004141"/>
    </source>
</evidence>
<dbReference type="InterPro" id="IPR011701">
    <property type="entry name" value="MFS"/>
</dbReference>
<evidence type="ECO:0000313" key="6">
    <source>
        <dbReference type="Proteomes" id="UP000663833"/>
    </source>
</evidence>
<organism evidence="4 6">
    <name type="scientific">Rotaria socialis</name>
    <dbReference type="NCBI Taxonomy" id="392032"/>
    <lineage>
        <taxon>Eukaryota</taxon>
        <taxon>Metazoa</taxon>
        <taxon>Spiralia</taxon>
        <taxon>Gnathifera</taxon>
        <taxon>Rotifera</taxon>
        <taxon>Eurotatoria</taxon>
        <taxon>Bdelloidea</taxon>
        <taxon>Philodinida</taxon>
        <taxon>Philodinidae</taxon>
        <taxon>Rotaria</taxon>
    </lineage>
</organism>
<dbReference type="Gene3D" id="1.20.1250.20">
    <property type="entry name" value="MFS general substrate transporter like domains"/>
    <property type="match status" value="2"/>
</dbReference>
<feature type="transmembrane region" description="Helical" evidence="2">
    <location>
        <begin position="66"/>
        <end position="87"/>
    </location>
</feature>
<dbReference type="CDD" id="cd17352">
    <property type="entry name" value="MFS_MCT_SLC16"/>
    <property type="match status" value="1"/>
</dbReference>
<name>A0A817RV47_9BILA</name>
<keyword evidence="2" id="KW-1133">Transmembrane helix</keyword>
<feature type="transmembrane region" description="Helical" evidence="2">
    <location>
        <begin position="187"/>
        <end position="207"/>
    </location>
</feature>
<feature type="transmembrane region" description="Helical" evidence="2">
    <location>
        <begin position="509"/>
        <end position="531"/>
    </location>
</feature>
<feature type="transmembrane region" description="Helical" evidence="2">
    <location>
        <begin position="451"/>
        <end position="472"/>
    </location>
</feature>
<evidence type="ECO:0000313" key="5">
    <source>
        <dbReference type="EMBL" id="CAF4155448.1"/>
    </source>
</evidence>
<dbReference type="PANTHER" id="PTHR11360:SF284">
    <property type="entry name" value="EG:103B4.3 PROTEIN-RELATED"/>
    <property type="match status" value="1"/>
</dbReference>
<comment type="caution">
    <text evidence="4">The sequence shown here is derived from an EMBL/GenBank/DDBJ whole genome shotgun (WGS) entry which is preliminary data.</text>
</comment>
<feature type="transmembrane region" description="Helical" evidence="2">
    <location>
        <begin position="478"/>
        <end position="497"/>
    </location>
</feature>
<dbReference type="SUPFAM" id="SSF103473">
    <property type="entry name" value="MFS general substrate transporter"/>
    <property type="match status" value="1"/>
</dbReference>
<dbReference type="EMBL" id="CAJNYD010000449">
    <property type="protein sequence ID" value="CAF3260546.1"/>
    <property type="molecule type" value="Genomic_DNA"/>
</dbReference>
<comment type="subcellular location">
    <subcellularLocation>
        <location evidence="1">Membrane</location>
        <topology evidence="1">Multi-pass membrane protein</topology>
    </subcellularLocation>
</comment>
<feature type="transmembrane region" description="Helical" evidence="2">
    <location>
        <begin position="382"/>
        <end position="400"/>
    </location>
</feature>
<dbReference type="EMBL" id="CAJOBO010000184">
    <property type="protein sequence ID" value="CAF4155448.1"/>
    <property type="molecule type" value="Genomic_DNA"/>
</dbReference>
<accession>A0A817RV47</accession>
<dbReference type="InterPro" id="IPR020846">
    <property type="entry name" value="MFS_dom"/>
</dbReference>
<feature type="domain" description="Major facilitator superfamily (MFS) profile" evidence="3">
    <location>
        <begin position="382"/>
        <end position="585"/>
    </location>
</feature>